<dbReference type="EMBL" id="RSCL01000003">
    <property type="protein sequence ID" value="RUT08174.1"/>
    <property type="molecule type" value="Genomic_DNA"/>
</dbReference>
<keyword evidence="2" id="KW-1185">Reference proteome</keyword>
<dbReference type="OrthoDB" id="495831at2"/>
<protein>
    <submittedName>
        <fullName evidence="1">Uncharacterized protein</fullName>
    </submittedName>
</protein>
<proteinExistence type="predicted"/>
<dbReference type="Proteomes" id="UP000271624">
    <property type="component" value="Unassembled WGS sequence"/>
</dbReference>
<evidence type="ECO:0000313" key="2">
    <source>
        <dbReference type="Proteomes" id="UP000271624"/>
    </source>
</evidence>
<accession>A0A433VPY9</accession>
<reference evidence="1" key="2">
    <citation type="journal article" date="2019" name="Genome Biol. Evol.">
        <title>Day and night: Metabolic profiles and evolutionary relationships of six axenic non-marine cyanobacteria.</title>
        <authorList>
            <person name="Will S.E."/>
            <person name="Henke P."/>
            <person name="Boedeker C."/>
            <person name="Huang S."/>
            <person name="Brinkmann H."/>
            <person name="Rohde M."/>
            <person name="Jarek M."/>
            <person name="Friedl T."/>
            <person name="Seufert S."/>
            <person name="Schumacher M."/>
            <person name="Overmann J."/>
            <person name="Neumann-Schaal M."/>
            <person name="Petersen J."/>
        </authorList>
    </citation>
    <scope>NUCLEOTIDE SEQUENCE [LARGE SCALE GENOMIC DNA]</scope>
    <source>
        <strain evidence="1">PCC 7102</strain>
    </source>
</reference>
<sequence>MAEIVTLQLPTYLAQRAKEIAALNHQQLEDLLIEFIDRAITEQPVESLPDEQVLALCDMQMETEQQEIFSDLLARNTEGQLNQQETQQLEELMQLYRRGLVRKARALKVAVERGLKSSLY</sequence>
<gene>
    <name evidence="1" type="ORF">DSM106972_013420</name>
</gene>
<reference evidence="1" key="1">
    <citation type="submission" date="2018-12" db="EMBL/GenBank/DDBJ databases">
        <authorList>
            <person name="Will S."/>
            <person name="Neumann-Schaal M."/>
            <person name="Henke P."/>
        </authorList>
    </citation>
    <scope>NUCLEOTIDE SEQUENCE</scope>
    <source>
        <strain evidence="1">PCC 7102</strain>
    </source>
</reference>
<organism evidence="1 2">
    <name type="scientific">Dulcicalothrix desertica PCC 7102</name>
    <dbReference type="NCBI Taxonomy" id="232991"/>
    <lineage>
        <taxon>Bacteria</taxon>
        <taxon>Bacillati</taxon>
        <taxon>Cyanobacteriota</taxon>
        <taxon>Cyanophyceae</taxon>
        <taxon>Nostocales</taxon>
        <taxon>Calotrichaceae</taxon>
        <taxon>Dulcicalothrix</taxon>
    </lineage>
</organism>
<comment type="caution">
    <text evidence="1">The sequence shown here is derived from an EMBL/GenBank/DDBJ whole genome shotgun (WGS) entry which is preliminary data.</text>
</comment>
<name>A0A433VPY9_9CYAN</name>
<evidence type="ECO:0000313" key="1">
    <source>
        <dbReference type="EMBL" id="RUT08174.1"/>
    </source>
</evidence>
<dbReference type="AlphaFoldDB" id="A0A433VPY9"/>
<dbReference type="RefSeq" id="WP_127080023.1">
    <property type="nucleotide sequence ID" value="NZ_RSCL01000003.1"/>
</dbReference>